<feature type="domain" description="HNH endonuclease 5" evidence="1">
    <location>
        <begin position="19"/>
        <end position="69"/>
    </location>
</feature>
<name>A0ABX1LTD2_9CYAN</name>
<dbReference type="InterPro" id="IPR029471">
    <property type="entry name" value="HNH_5"/>
</dbReference>
<dbReference type="RefSeq" id="WP_169364192.1">
    <property type="nucleotide sequence ID" value="NZ_JAAVJL010000001.1"/>
</dbReference>
<dbReference type="EMBL" id="JAAVJL010000001">
    <property type="protein sequence ID" value="NMF59407.1"/>
    <property type="molecule type" value="Genomic_DNA"/>
</dbReference>
<organism evidence="2 3">
    <name type="scientific">Pseudanabaena yagii GIHE-NHR1</name>
    <dbReference type="NCBI Taxonomy" id="2722753"/>
    <lineage>
        <taxon>Bacteria</taxon>
        <taxon>Bacillati</taxon>
        <taxon>Cyanobacteriota</taxon>
        <taxon>Cyanophyceae</taxon>
        <taxon>Pseudanabaenales</taxon>
        <taxon>Pseudanabaenaceae</taxon>
        <taxon>Pseudanabaena</taxon>
        <taxon>Pseudanabaena yagii</taxon>
    </lineage>
</organism>
<comment type="caution">
    <text evidence="2">The sequence shown here is derived from an EMBL/GenBank/DDBJ whole genome shotgun (WGS) entry which is preliminary data.</text>
</comment>
<evidence type="ECO:0000259" key="1">
    <source>
        <dbReference type="Pfam" id="PF14279"/>
    </source>
</evidence>
<protein>
    <submittedName>
        <fullName evidence="2">HNH endonuclease</fullName>
    </submittedName>
</protein>
<sequence length="291" mass="32928">MKNKTTAFAVRGGFWSMRCIFCKNDSSKSKSVEHIIPESLGNTTKVLPKGIVCDTCNNYFARKVEQPFLESPALKALRFHQVVPNKRRRVPPLEGIFSSEFAVTAYRYSESPLLGLVDMPPEAIKVLFEKNGGEIVFSGHDEPPPDRIVSRFLAKVALELMALSILESCKESDDSNAAAGIDYLVNESQLDLLRNHARRGDTTYWPYHLRRIYESNKKWIDEFGSEVQIVHESVILQTSWGEWFCVLAIFGLELVINCGGAEIEGYQRWLSENNGDSPLYSDKNKISSKLR</sequence>
<gene>
    <name evidence="2" type="ORF">HC246_15625</name>
</gene>
<proteinExistence type="predicted"/>
<dbReference type="GO" id="GO:0004519">
    <property type="term" value="F:endonuclease activity"/>
    <property type="evidence" value="ECO:0007669"/>
    <property type="project" value="UniProtKB-KW"/>
</dbReference>
<evidence type="ECO:0000313" key="3">
    <source>
        <dbReference type="Proteomes" id="UP000738376"/>
    </source>
</evidence>
<keyword evidence="2" id="KW-0540">Nuclease</keyword>
<evidence type="ECO:0000313" key="2">
    <source>
        <dbReference type="EMBL" id="NMF59407.1"/>
    </source>
</evidence>
<keyword evidence="3" id="KW-1185">Reference proteome</keyword>
<keyword evidence="2" id="KW-0255">Endonuclease</keyword>
<dbReference type="Pfam" id="PF14279">
    <property type="entry name" value="HNH_5"/>
    <property type="match status" value="1"/>
</dbReference>
<reference evidence="2 3" key="1">
    <citation type="submission" date="2020-03" db="EMBL/GenBank/DDBJ databases">
        <title>Draft Genome Sequence of 2-Methylisoborneol Producing Pseudanabaena yagii Strain GIHE-NHR1 Isolated from North Han River in South Korea.</title>
        <authorList>
            <person name="Jeong J."/>
        </authorList>
    </citation>
    <scope>NUCLEOTIDE SEQUENCE [LARGE SCALE GENOMIC DNA]</scope>
    <source>
        <strain evidence="2 3">GIHE-NHR1</strain>
    </source>
</reference>
<keyword evidence="2" id="KW-0378">Hydrolase</keyword>
<dbReference type="Proteomes" id="UP000738376">
    <property type="component" value="Unassembled WGS sequence"/>
</dbReference>
<accession>A0ABX1LTD2</accession>